<keyword evidence="5" id="KW-0411">Iron-sulfur</keyword>
<keyword evidence="4" id="KW-0408">Iron</keyword>
<dbReference type="GO" id="GO:0051536">
    <property type="term" value="F:iron-sulfur cluster binding"/>
    <property type="evidence" value="ECO:0007669"/>
    <property type="project" value="UniProtKB-KW"/>
</dbReference>
<name>A0A450SE24_9GAMM</name>
<accession>A0A450SE24</accession>
<keyword evidence="2" id="KW-0949">S-adenosyl-L-methionine</keyword>
<dbReference type="SUPFAM" id="SSF102114">
    <property type="entry name" value="Radical SAM enzymes"/>
    <property type="match status" value="1"/>
</dbReference>
<comment type="cofactor">
    <cofactor evidence="1">
        <name>[4Fe-4S] cluster</name>
        <dbReference type="ChEBI" id="CHEBI:49883"/>
    </cofactor>
</comment>
<dbReference type="AlphaFoldDB" id="A0A450SE24"/>
<dbReference type="Pfam" id="PF04055">
    <property type="entry name" value="Radical_SAM"/>
    <property type="match status" value="1"/>
</dbReference>
<feature type="domain" description="Radical SAM core" evidence="6">
    <location>
        <begin position="171"/>
        <end position="393"/>
    </location>
</feature>
<evidence type="ECO:0000313" key="7">
    <source>
        <dbReference type="EMBL" id="VFJ50877.1"/>
    </source>
</evidence>
<evidence type="ECO:0000256" key="1">
    <source>
        <dbReference type="ARBA" id="ARBA00001966"/>
    </source>
</evidence>
<dbReference type="InterPro" id="IPR051198">
    <property type="entry name" value="BchE-like"/>
</dbReference>
<gene>
    <name evidence="7" type="ORF">BECKDK2373C_GA0170839_103024</name>
</gene>
<evidence type="ECO:0000256" key="3">
    <source>
        <dbReference type="ARBA" id="ARBA00022723"/>
    </source>
</evidence>
<evidence type="ECO:0000256" key="2">
    <source>
        <dbReference type="ARBA" id="ARBA00022691"/>
    </source>
</evidence>
<dbReference type="SFLD" id="SFLDS00029">
    <property type="entry name" value="Radical_SAM"/>
    <property type="match status" value="1"/>
</dbReference>
<dbReference type="EMBL" id="CAADEY010000030">
    <property type="protein sequence ID" value="VFJ50877.1"/>
    <property type="molecule type" value="Genomic_DNA"/>
</dbReference>
<reference evidence="7" key="1">
    <citation type="submission" date="2019-02" db="EMBL/GenBank/DDBJ databases">
        <authorList>
            <person name="Gruber-Vodicka R. H."/>
            <person name="Seah K. B. B."/>
        </authorList>
    </citation>
    <scope>NUCLEOTIDE SEQUENCE</scope>
    <source>
        <strain evidence="7">BECK_DK161</strain>
    </source>
</reference>
<dbReference type="PANTHER" id="PTHR43409">
    <property type="entry name" value="ANAEROBIC MAGNESIUM-PROTOPORPHYRIN IX MONOMETHYL ESTER CYCLASE-RELATED"/>
    <property type="match status" value="1"/>
</dbReference>
<organism evidence="7">
    <name type="scientific">Candidatus Kentrum sp. DK</name>
    <dbReference type="NCBI Taxonomy" id="2126562"/>
    <lineage>
        <taxon>Bacteria</taxon>
        <taxon>Pseudomonadati</taxon>
        <taxon>Pseudomonadota</taxon>
        <taxon>Gammaproteobacteria</taxon>
        <taxon>Candidatus Kentrum</taxon>
    </lineage>
</organism>
<evidence type="ECO:0000256" key="5">
    <source>
        <dbReference type="ARBA" id="ARBA00023014"/>
    </source>
</evidence>
<dbReference type="SMART" id="SM00729">
    <property type="entry name" value="Elp3"/>
    <property type="match status" value="1"/>
</dbReference>
<dbReference type="InterPro" id="IPR007197">
    <property type="entry name" value="rSAM"/>
</dbReference>
<evidence type="ECO:0000256" key="4">
    <source>
        <dbReference type="ARBA" id="ARBA00023004"/>
    </source>
</evidence>
<dbReference type="InterPro" id="IPR006638">
    <property type="entry name" value="Elp3/MiaA/NifB-like_rSAM"/>
</dbReference>
<dbReference type="GO" id="GO:0003824">
    <property type="term" value="F:catalytic activity"/>
    <property type="evidence" value="ECO:0007669"/>
    <property type="project" value="InterPro"/>
</dbReference>
<dbReference type="Gene3D" id="3.80.30.20">
    <property type="entry name" value="tm_1862 like domain"/>
    <property type="match status" value="1"/>
</dbReference>
<proteinExistence type="predicted"/>
<dbReference type="GO" id="GO:0046872">
    <property type="term" value="F:metal ion binding"/>
    <property type="evidence" value="ECO:0007669"/>
    <property type="project" value="UniProtKB-KW"/>
</dbReference>
<dbReference type="CDD" id="cd01335">
    <property type="entry name" value="Radical_SAM"/>
    <property type="match status" value="1"/>
</dbReference>
<dbReference type="PROSITE" id="PS51918">
    <property type="entry name" value="RADICAL_SAM"/>
    <property type="match status" value="1"/>
</dbReference>
<dbReference type="InterPro" id="IPR058240">
    <property type="entry name" value="rSAM_sf"/>
</dbReference>
<dbReference type="GO" id="GO:0005829">
    <property type="term" value="C:cytosol"/>
    <property type="evidence" value="ECO:0007669"/>
    <property type="project" value="TreeGrafter"/>
</dbReference>
<dbReference type="PANTHER" id="PTHR43409:SF16">
    <property type="entry name" value="SLR0320 PROTEIN"/>
    <property type="match status" value="1"/>
</dbReference>
<sequence length="416" mass="48013">MKKALIVSFDLPKKGETSPSLSIASLIAYAKADIRYGSEFCIKHVSFNMSDDHDRPLSYFMGEILDNCIQCNTIVFSVYIWSEYLVVEILGKLRGMGYQGKIVLGGYQIIGQKETLNHDYPECDIFICGYGENSLTESIFMEKPARPVHLNRQPNFNELPSPYLSREIDVMHGERMVRLETKRGCPYQCSFCAHRDLAENRVYEINKSRIIEEIEWFNARKTRKVNILDPVFNAGNEYLLVLEEMLRMKFSSVISLQCRFEMIKGEKGNRFIALVEKLDAVLEFGIQTIFEEESRAINRPINPDYIRKVLRLLKERGIAYEISLIYGLPNQTVDSFKRSIDFALENGATKILAFPLMLLKGTPLYAQKRKWNLEEKALGNFRIPTVVSGNTFKEDDWLRMDEIAHRVAGEMSYVRI</sequence>
<protein>
    <submittedName>
        <fullName evidence="7">Radical SAM superfamily enzyme YgiQ, UPF0313 family</fullName>
    </submittedName>
</protein>
<dbReference type="SFLD" id="SFLDG01082">
    <property type="entry name" value="B12-binding_domain_containing"/>
    <property type="match status" value="1"/>
</dbReference>
<dbReference type="InterPro" id="IPR023404">
    <property type="entry name" value="rSAM_horseshoe"/>
</dbReference>
<evidence type="ECO:0000259" key="6">
    <source>
        <dbReference type="PROSITE" id="PS51918"/>
    </source>
</evidence>
<keyword evidence="3" id="KW-0479">Metal-binding</keyword>